<sequence>MLEFYLHQFGLAFMAFFAIMNPISSLPVYLSLTDGDDRKMARAVARKGLIIAFIIVLVFAFAGRFIFEMFGITLPALRIAGGILVFLIGFHMVQGNRSPMHRTPASAEPQEDRNVLYQEKMNVAISPLGTPLLAGPGTIATAMNLSAGDSLTGTLIVVGAFSLLCLITYTLFLFGAQITRLLGKNVMNVVTRMMGLILAVIGTQMLVAGLKGAFPILAG</sequence>
<keyword evidence="5 7" id="KW-1133">Transmembrane helix</keyword>
<dbReference type="RefSeq" id="WP_074897304.1">
    <property type="nucleotide sequence ID" value="NZ_CP031252.1"/>
</dbReference>
<comment type="similarity">
    <text evidence="2 7">Belongs to the UPF0056 (MarC) family.</text>
</comment>
<dbReference type="InterPro" id="IPR002771">
    <property type="entry name" value="Multi_antbiot-R_MarC"/>
</dbReference>
<feature type="transmembrane region" description="Helical" evidence="7">
    <location>
        <begin position="155"/>
        <end position="175"/>
    </location>
</feature>
<evidence type="ECO:0000256" key="4">
    <source>
        <dbReference type="ARBA" id="ARBA00022692"/>
    </source>
</evidence>
<protein>
    <recommendedName>
        <fullName evidence="7">UPF0056 membrane protein</fullName>
    </recommendedName>
</protein>
<keyword evidence="4 7" id="KW-0812">Transmembrane</keyword>
<dbReference type="PANTHER" id="PTHR33508">
    <property type="entry name" value="UPF0056 MEMBRANE PROTEIN YHCE"/>
    <property type="match status" value="1"/>
</dbReference>
<dbReference type="GeneID" id="93352086"/>
<dbReference type="EMBL" id="UGQW01000002">
    <property type="protein sequence ID" value="STZ67619.1"/>
    <property type="molecule type" value="Genomic_DNA"/>
</dbReference>
<feature type="transmembrane region" description="Helical" evidence="7">
    <location>
        <begin position="44"/>
        <end position="66"/>
    </location>
</feature>
<name>A0A378TX86_NEIEL</name>
<evidence type="ECO:0000313" key="8">
    <source>
        <dbReference type="EMBL" id="STZ67619.1"/>
    </source>
</evidence>
<reference evidence="8 9" key="1">
    <citation type="submission" date="2018-06" db="EMBL/GenBank/DDBJ databases">
        <authorList>
            <consortium name="Pathogen Informatics"/>
            <person name="Doyle S."/>
        </authorList>
    </citation>
    <scope>NUCLEOTIDE SEQUENCE [LARGE SCALE GENOMIC DNA]</scope>
    <source>
        <strain evidence="8 9">NCTC10660</strain>
    </source>
</reference>
<proteinExistence type="inferred from homology"/>
<dbReference type="AlphaFoldDB" id="A0A378TX86"/>
<organism evidence="8 9">
    <name type="scientific">Neisseria elongata</name>
    <dbReference type="NCBI Taxonomy" id="495"/>
    <lineage>
        <taxon>Bacteria</taxon>
        <taxon>Pseudomonadati</taxon>
        <taxon>Pseudomonadota</taxon>
        <taxon>Betaproteobacteria</taxon>
        <taxon>Neisseriales</taxon>
        <taxon>Neisseriaceae</taxon>
        <taxon>Neisseria</taxon>
    </lineage>
</organism>
<feature type="transmembrane region" description="Helical" evidence="7">
    <location>
        <begin position="196"/>
        <end position="218"/>
    </location>
</feature>
<evidence type="ECO:0000256" key="6">
    <source>
        <dbReference type="ARBA" id="ARBA00023136"/>
    </source>
</evidence>
<dbReference type="GO" id="GO:0005886">
    <property type="term" value="C:plasma membrane"/>
    <property type="evidence" value="ECO:0007669"/>
    <property type="project" value="UniProtKB-SubCell"/>
</dbReference>
<keyword evidence="3" id="KW-1003">Cell membrane</keyword>
<evidence type="ECO:0000256" key="3">
    <source>
        <dbReference type="ARBA" id="ARBA00022475"/>
    </source>
</evidence>
<accession>A0A378TX86</accession>
<dbReference type="Pfam" id="PF01914">
    <property type="entry name" value="MarC"/>
    <property type="match status" value="1"/>
</dbReference>
<feature type="transmembrane region" description="Helical" evidence="7">
    <location>
        <begin position="72"/>
        <end position="93"/>
    </location>
</feature>
<evidence type="ECO:0000313" key="9">
    <source>
        <dbReference type="Proteomes" id="UP000254927"/>
    </source>
</evidence>
<evidence type="ECO:0000256" key="7">
    <source>
        <dbReference type="RuleBase" id="RU362048"/>
    </source>
</evidence>
<gene>
    <name evidence="8" type="primary">yhgN</name>
    <name evidence="8" type="ORF">NCTC10660_01103</name>
</gene>
<dbReference type="PANTHER" id="PTHR33508:SF1">
    <property type="entry name" value="UPF0056 MEMBRANE PROTEIN YHCE"/>
    <property type="match status" value="1"/>
</dbReference>
<evidence type="ECO:0000256" key="1">
    <source>
        <dbReference type="ARBA" id="ARBA00004651"/>
    </source>
</evidence>
<comment type="subcellular location">
    <subcellularLocation>
        <location evidence="1 7">Cell membrane</location>
        <topology evidence="1 7">Multi-pass membrane protein</topology>
    </subcellularLocation>
</comment>
<feature type="transmembrane region" description="Helical" evidence="7">
    <location>
        <begin position="123"/>
        <end position="143"/>
    </location>
</feature>
<evidence type="ECO:0000256" key="2">
    <source>
        <dbReference type="ARBA" id="ARBA00009784"/>
    </source>
</evidence>
<keyword evidence="6 7" id="KW-0472">Membrane</keyword>
<dbReference type="NCBIfam" id="TIGR00427">
    <property type="entry name" value="NAAT family transporter"/>
    <property type="match status" value="1"/>
</dbReference>
<feature type="transmembrane region" description="Helical" evidence="7">
    <location>
        <begin position="12"/>
        <end position="32"/>
    </location>
</feature>
<evidence type="ECO:0000256" key="5">
    <source>
        <dbReference type="ARBA" id="ARBA00022989"/>
    </source>
</evidence>
<dbReference type="Proteomes" id="UP000254927">
    <property type="component" value="Unassembled WGS sequence"/>
</dbReference>